<dbReference type="KEGG" id="cfr:106729103"/>
<dbReference type="GeneID" id="106729103"/>
<dbReference type="AlphaFoldDB" id="A0A8B8TP99"/>
<organism evidence="2 3">
    <name type="scientific">Camelus ferus</name>
    <name type="common">Wild bactrian camel</name>
    <name type="synonym">Camelus bactrianus ferus</name>
    <dbReference type="NCBI Taxonomy" id="419612"/>
    <lineage>
        <taxon>Eukaryota</taxon>
        <taxon>Metazoa</taxon>
        <taxon>Chordata</taxon>
        <taxon>Craniata</taxon>
        <taxon>Vertebrata</taxon>
        <taxon>Euteleostomi</taxon>
        <taxon>Mammalia</taxon>
        <taxon>Eutheria</taxon>
        <taxon>Laurasiatheria</taxon>
        <taxon>Artiodactyla</taxon>
        <taxon>Tylopoda</taxon>
        <taxon>Camelidae</taxon>
        <taxon>Camelus</taxon>
    </lineage>
</organism>
<gene>
    <name evidence="3" type="primary">LOC106729103</name>
</gene>
<evidence type="ECO:0000256" key="1">
    <source>
        <dbReference type="SAM" id="MobiDB-lite"/>
    </source>
</evidence>
<evidence type="ECO:0000313" key="2">
    <source>
        <dbReference type="Proteomes" id="UP000694856"/>
    </source>
</evidence>
<dbReference type="RefSeq" id="XP_032344087.1">
    <property type="nucleotide sequence ID" value="XM_032488196.1"/>
</dbReference>
<proteinExistence type="predicted"/>
<accession>A0A8B8TP99</accession>
<feature type="region of interest" description="Disordered" evidence="1">
    <location>
        <begin position="88"/>
        <end position="107"/>
    </location>
</feature>
<name>A0A8B8TP99_CAMFR</name>
<dbReference type="Proteomes" id="UP000694856">
    <property type="component" value="Chromosome 9"/>
</dbReference>
<sequence>MWQGHASLAPSDWSHEPSLGPLIGEWRCQLAPSTAQGLLGVERGGALVVPPERDAVSAFLRAAESLQVPLWASQLILVQEPLRPSVPVTRAPRSGSPAPGLFRGEGPLRETVGPRSSAACALRAPGSATPRSLGLEKPMFHPSRLRGCLSSRILQFVVPRRSLLIWPHEGATTPEVSSVAYTWDLLYWLHLHLQKWWFSGSHFQY</sequence>
<reference evidence="3" key="1">
    <citation type="submission" date="2025-08" db="UniProtKB">
        <authorList>
            <consortium name="RefSeq"/>
        </authorList>
    </citation>
    <scope>IDENTIFICATION</scope>
    <source>
        <tissue evidence="3">Ear skin</tissue>
    </source>
</reference>
<evidence type="ECO:0000313" key="3">
    <source>
        <dbReference type="RefSeq" id="XP_032344087.1"/>
    </source>
</evidence>
<protein>
    <submittedName>
        <fullName evidence="3">Uncharacterized protein LOC106729103</fullName>
    </submittedName>
</protein>
<keyword evidence="2" id="KW-1185">Reference proteome</keyword>